<organism evidence="1 2">
    <name type="scientific">Phyllobacterium zundukense</name>
    <dbReference type="NCBI Taxonomy" id="1867719"/>
    <lineage>
        <taxon>Bacteria</taxon>
        <taxon>Pseudomonadati</taxon>
        <taxon>Pseudomonadota</taxon>
        <taxon>Alphaproteobacteria</taxon>
        <taxon>Hyphomicrobiales</taxon>
        <taxon>Phyllobacteriaceae</taxon>
        <taxon>Phyllobacterium</taxon>
    </lineage>
</organism>
<dbReference type="Proteomes" id="UP000232163">
    <property type="component" value="Unassembled WGS sequence"/>
</dbReference>
<reference evidence="1 2" key="1">
    <citation type="journal article" date="2017" name="Int J Environ Stud">
        <title>Does the Miocene-Pliocene relict legume Oxytropis triphylla form nitrogen-fixing nodules with a combination of bacterial strains?</title>
        <authorList>
            <person name="Safronova V."/>
            <person name="Belimov A."/>
            <person name="Sazanova A."/>
            <person name="Kuznetsova I."/>
            <person name="Popova J."/>
            <person name="Andronov E."/>
            <person name="Verkhozina A."/>
            <person name="Tikhonovich I."/>
        </authorList>
    </citation>
    <scope>NUCLEOTIDE SEQUENCE [LARGE SCALE GENOMIC DNA]</scope>
    <source>
        <strain evidence="1 2">Tri-38</strain>
    </source>
</reference>
<dbReference type="AlphaFoldDB" id="A0A2N9VRL9"/>
<gene>
    <name evidence="1" type="ORF">B5P45_24185</name>
</gene>
<name>A0A2N9VRL9_9HYPH</name>
<proteinExistence type="predicted"/>
<comment type="caution">
    <text evidence="1">The sequence shown here is derived from an EMBL/GenBank/DDBJ whole genome shotgun (WGS) entry which is preliminary data.</text>
</comment>
<accession>A0A2N9VRL9</accession>
<dbReference type="OrthoDB" id="8398417at2"/>
<dbReference type="EMBL" id="MZMT01000053">
    <property type="protein sequence ID" value="PIO42137.1"/>
    <property type="molecule type" value="Genomic_DNA"/>
</dbReference>
<evidence type="ECO:0000313" key="2">
    <source>
        <dbReference type="Proteomes" id="UP000232163"/>
    </source>
</evidence>
<sequence length="60" mass="6953">MKIFLLIRALAMWLCNDLTQSDRDPAHDWYRDPLSHPALEAMGLDELADLPFDPRAVCRQ</sequence>
<protein>
    <submittedName>
        <fullName evidence="1">Uncharacterized protein</fullName>
    </submittedName>
</protein>
<keyword evidence="2" id="KW-1185">Reference proteome</keyword>
<dbReference type="RefSeq" id="WP_099999901.1">
    <property type="nucleotide sequence ID" value="NZ_CP017940.1"/>
</dbReference>
<dbReference type="KEGG" id="pht:BLM14_13725"/>
<evidence type="ECO:0000313" key="1">
    <source>
        <dbReference type="EMBL" id="PIO42137.1"/>
    </source>
</evidence>